<proteinExistence type="inferred from homology"/>
<dbReference type="AlphaFoldDB" id="A0A6G1H4H7"/>
<accession>A0A6G1H4H7</accession>
<dbReference type="EMBL" id="ML977150">
    <property type="protein sequence ID" value="KAF1988121.1"/>
    <property type="molecule type" value="Genomic_DNA"/>
</dbReference>
<name>A0A6G1H4H7_9PEZI</name>
<feature type="domain" description="Peptidase S8/S53" evidence="6">
    <location>
        <begin position="162"/>
        <end position="284"/>
    </location>
</feature>
<keyword evidence="2" id="KW-0645">Protease</keyword>
<dbReference type="Pfam" id="PF00082">
    <property type="entry name" value="Peptidase_S8"/>
    <property type="match status" value="1"/>
</dbReference>
<evidence type="ECO:0000256" key="5">
    <source>
        <dbReference type="SAM" id="MobiDB-lite"/>
    </source>
</evidence>
<keyword evidence="3" id="KW-0378">Hydrolase</keyword>
<evidence type="ECO:0000259" key="6">
    <source>
        <dbReference type="Pfam" id="PF00082"/>
    </source>
</evidence>
<protein>
    <recommendedName>
        <fullName evidence="6">Peptidase S8/S53 domain-containing protein</fullName>
    </recommendedName>
</protein>
<sequence length="351" mass="39304">MFDSPQDMFNDIVSKLDSAIPEHARRRATSRWELPGAGNLRGYSGWMSAPAAWKLRRKNTGSILGISFEPRLVLVPPPPPTSLASSKTAGEAGHNSSNSGPSRLARRQTTKQALASQPNDEGGHSMWHLQYLSTPPKFVGTRYCAFPGYVHEVSGGYDSDVYVMDTGVMTGNRNEFSDRITRSFEAKGTILGQGDVHGHGTMMAGAIGGYRVGVSKDTTLVPVKFIDGSRFQTPTGFEIPAHAIFQALQWILADVIDRRAYRSTVINYSWGVNYRTWINPRDYDTAEEWQLSDPWFHMLPRLAKNAINVKSGPSRYKHRRILSRPVRSKESGGRAHVDRRWRFDQRGPRVE</sequence>
<evidence type="ECO:0000256" key="2">
    <source>
        <dbReference type="ARBA" id="ARBA00022670"/>
    </source>
</evidence>
<comment type="similarity">
    <text evidence="1">Belongs to the peptidase S8 family.</text>
</comment>
<dbReference type="OrthoDB" id="206201at2759"/>
<evidence type="ECO:0000256" key="4">
    <source>
        <dbReference type="ARBA" id="ARBA00022825"/>
    </source>
</evidence>
<evidence type="ECO:0000313" key="8">
    <source>
        <dbReference type="Proteomes" id="UP000800041"/>
    </source>
</evidence>
<evidence type="ECO:0000313" key="7">
    <source>
        <dbReference type="EMBL" id="KAF1988121.1"/>
    </source>
</evidence>
<reference evidence="7" key="1">
    <citation type="journal article" date="2020" name="Stud. Mycol.">
        <title>101 Dothideomycetes genomes: a test case for predicting lifestyles and emergence of pathogens.</title>
        <authorList>
            <person name="Haridas S."/>
            <person name="Albert R."/>
            <person name="Binder M."/>
            <person name="Bloem J."/>
            <person name="Labutti K."/>
            <person name="Salamov A."/>
            <person name="Andreopoulos B."/>
            <person name="Baker S."/>
            <person name="Barry K."/>
            <person name="Bills G."/>
            <person name="Bluhm B."/>
            <person name="Cannon C."/>
            <person name="Castanera R."/>
            <person name="Culley D."/>
            <person name="Daum C."/>
            <person name="Ezra D."/>
            <person name="Gonzalez J."/>
            <person name="Henrissat B."/>
            <person name="Kuo A."/>
            <person name="Liang C."/>
            <person name="Lipzen A."/>
            <person name="Lutzoni F."/>
            <person name="Magnuson J."/>
            <person name="Mondo S."/>
            <person name="Nolan M."/>
            <person name="Ohm R."/>
            <person name="Pangilinan J."/>
            <person name="Park H.-J."/>
            <person name="Ramirez L."/>
            <person name="Alfaro M."/>
            <person name="Sun H."/>
            <person name="Tritt A."/>
            <person name="Yoshinaga Y."/>
            <person name="Zwiers L.-H."/>
            <person name="Turgeon B."/>
            <person name="Goodwin S."/>
            <person name="Spatafora J."/>
            <person name="Crous P."/>
            <person name="Grigoriev I."/>
        </authorList>
    </citation>
    <scope>NUCLEOTIDE SEQUENCE</scope>
    <source>
        <strain evidence="7">CBS 113979</strain>
    </source>
</reference>
<feature type="compositionally biased region" description="Polar residues" evidence="5">
    <location>
        <begin position="110"/>
        <end position="119"/>
    </location>
</feature>
<feature type="compositionally biased region" description="Polar residues" evidence="5">
    <location>
        <begin position="82"/>
        <end position="101"/>
    </location>
</feature>
<keyword evidence="4" id="KW-0720">Serine protease</keyword>
<feature type="region of interest" description="Disordered" evidence="5">
    <location>
        <begin position="75"/>
        <end position="121"/>
    </location>
</feature>
<dbReference type="GO" id="GO:0004252">
    <property type="term" value="F:serine-type endopeptidase activity"/>
    <property type="evidence" value="ECO:0007669"/>
    <property type="project" value="InterPro"/>
</dbReference>
<dbReference type="InterPro" id="IPR036852">
    <property type="entry name" value="Peptidase_S8/S53_dom_sf"/>
</dbReference>
<evidence type="ECO:0000256" key="1">
    <source>
        <dbReference type="ARBA" id="ARBA00011073"/>
    </source>
</evidence>
<evidence type="ECO:0000256" key="3">
    <source>
        <dbReference type="ARBA" id="ARBA00022801"/>
    </source>
</evidence>
<dbReference type="PANTHER" id="PTHR43806">
    <property type="entry name" value="PEPTIDASE S8"/>
    <property type="match status" value="1"/>
</dbReference>
<dbReference type="Gene3D" id="3.40.50.200">
    <property type="entry name" value="Peptidase S8/S53 domain"/>
    <property type="match status" value="1"/>
</dbReference>
<dbReference type="GO" id="GO:0006508">
    <property type="term" value="P:proteolysis"/>
    <property type="evidence" value="ECO:0007669"/>
    <property type="project" value="UniProtKB-KW"/>
</dbReference>
<dbReference type="SUPFAM" id="SSF52743">
    <property type="entry name" value="Subtilisin-like"/>
    <property type="match status" value="1"/>
</dbReference>
<dbReference type="Proteomes" id="UP000800041">
    <property type="component" value="Unassembled WGS sequence"/>
</dbReference>
<dbReference type="PANTHER" id="PTHR43806:SF11">
    <property type="entry name" value="CEREVISIN-RELATED"/>
    <property type="match status" value="1"/>
</dbReference>
<gene>
    <name evidence="7" type="ORF">K402DRAFT_41448</name>
</gene>
<organism evidence="7 8">
    <name type="scientific">Aulographum hederae CBS 113979</name>
    <dbReference type="NCBI Taxonomy" id="1176131"/>
    <lineage>
        <taxon>Eukaryota</taxon>
        <taxon>Fungi</taxon>
        <taxon>Dikarya</taxon>
        <taxon>Ascomycota</taxon>
        <taxon>Pezizomycotina</taxon>
        <taxon>Dothideomycetes</taxon>
        <taxon>Pleosporomycetidae</taxon>
        <taxon>Aulographales</taxon>
        <taxon>Aulographaceae</taxon>
    </lineage>
</organism>
<dbReference type="InterPro" id="IPR000209">
    <property type="entry name" value="Peptidase_S8/S53_dom"/>
</dbReference>
<dbReference type="InterPro" id="IPR050131">
    <property type="entry name" value="Peptidase_S8_subtilisin-like"/>
</dbReference>
<keyword evidence="8" id="KW-1185">Reference proteome</keyword>